<name>A0A9Y2IH45_9PSEU</name>
<evidence type="ECO:0000313" key="1">
    <source>
        <dbReference type="EMBL" id="WIX78238.1"/>
    </source>
</evidence>
<dbReference type="EMBL" id="CP127294">
    <property type="protein sequence ID" value="WIX78238.1"/>
    <property type="molecule type" value="Genomic_DNA"/>
</dbReference>
<evidence type="ECO:0000313" key="2">
    <source>
        <dbReference type="Proteomes" id="UP001236014"/>
    </source>
</evidence>
<protein>
    <submittedName>
        <fullName evidence="1">Uncharacterized protein</fullName>
    </submittedName>
</protein>
<gene>
    <name evidence="1" type="ORF">QRX50_43835</name>
</gene>
<accession>A0A9Y2IH45</accession>
<proteinExistence type="predicted"/>
<reference evidence="1 2" key="1">
    <citation type="submission" date="2023-06" db="EMBL/GenBank/DDBJ databases">
        <authorList>
            <person name="Oyuntsetseg B."/>
            <person name="Kim S.B."/>
        </authorList>
    </citation>
    <scope>NUCLEOTIDE SEQUENCE [LARGE SCALE GENOMIC DNA]</scope>
    <source>
        <strain evidence="1 2">2-15</strain>
    </source>
</reference>
<dbReference type="AlphaFoldDB" id="A0A9Y2IH45"/>
<dbReference type="Proteomes" id="UP001236014">
    <property type="component" value="Chromosome"/>
</dbReference>
<organism evidence="1 2">
    <name type="scientific">Amycolatopsis carbonis</name>
    <dbReference type="NCBI Taxonomy" id="715471"/>
    <lineage>
        <taxon>Bacteria</taxon>
        <taxon>Bacillati</taxon>
        <taxon>Actinomycetota</taxon>
        <taxon>Actinomycetes</taxon>
        <taxon>Pseudonocardiales</taxon>
        <taxon>Pseudonocardiaceae</taxon>
        <taxon>Amycolatopsis</taxon>
    </lineage>
</organism>
<keyword evidence="2" id="KW-1185">Reference proteome</keyword>
<dbReference type="RefSeq" id="WP_285968961.1">
    <property type="nucleotide sequence ID" value="NZ_CP127294.1"/>
</dbReference>
<dbReference type="KEGG" id="acab:QRX50_43835"/>
<sequence length="59" mass="6216">MPAVITVIPVPHTALSAYAAELKQRFPNADDATPYDVDSLAKTLPADKRGPACPPAGER</sequence>